<feature type="region of interest" description="Disordered" evidence="1">
    <location>
        <begin position="53"/>
        <end position="88"/>
    </location>
</feature>
<feature type="region of interest" description="Disordered" evidence="1">
    <location>
        <begin position="1"/>
        <end position="37"/>
    </location>
</feature>
<feature type="compositionally biased region" description="Acidic residues" evidence="1">
    <location>
        <begin position="78"/>
        <end position="88"/>
    </location>
</feature>
<name>A0A8C2D5B5_CYPCA</name>
<dbReference type="Proteomes" id="UP000694701">
    <property type="component" value="Unplaced"/>
</dbReference>
<organism evidence="2 3">
    <name type="scientific">Cyprinus carpio</name>
    <name type="common">Common carp</name>
    <dbReference type="NCBI Taxonomy" id="7962"/>
    <lineage>
        <taxon>Eukaryota</taxon>
        <taxon>Metazoa</taxon>
        <taxon>Chordata</taxon>
        <taxon>Craniata</taxon>
        <taxon>Vertebrata</taxon>
        <taxon>Euteleostomi</taxon>
        <taxon>Actinopterygii</taxon>
        <taxon>Neopterygii</taxon>
        <taxon>Teleostei</taxon>
        <taxon>Ostariophysi</taxon>
        <taxon>Cypriniformes</taxon>
        <taxon>Cyprinidae</taxon>
        <taxon>Cyprininae</taxon>
        <taxon>Cyprinus</taxon>
    </lineage>
</organism>
<evidence type="ECO:0000313" key="2">
    <source>
        <dbReference type="Ensembl" id="ENSCCRP00020021782.1"/>
    </source>
</evidence>
<dbReference type="Ensembl" id="ENSCCRT00020023924.1">
    <property type="protein sequence ID" value="ENSCCRP00020021782.1"/>
    <property type="gene ID" value="ENSCCRG00020010192.1"/>
</dbReference>
<reference evidence="2" key="1">
    <citation type="submission" date="2025-08" db="UniProtKB">
        <authorList>
            <consortium name="Ensembl"/>
        </authorList>
    </citation>
    <scope>IDENTIFICATION</scope>
</reference>
<evidence type="ECO:0000313" key="3">
    <source>
        <dbReference type="Proteomes" id="UP000694701"/>
    </source>
</evidence>
<feature type="compositionally biased region" description="Basic and acidic residues" evidence="1">
    <location>
        <begin position="53"/>
        <end position="77"/>
    </location>
</feature>
<feature type="compositionally biased region" description="Basic and acidic residues" evidence="1">
    <location>
        <begin position="25"/>
        <end position="37"/>
    </location>
</feature>
<protein>
    <submittedName>
        <fullName evidence="2">Uncharacterized protein</fullName>
    </submittedName>
</protein>
<accession>A0A8C2D5B5</accession>
<sequence length="215" mass="23389">MESEQSEKLGGGGGDSSGSDTLSEVETRAEPYESELHLEEFKCHSSDFVGLEEKVKGSDSDECSDEIKARNGDHQEEGENEGDEDEMPDDILYPPSMPFRKFSNPEVSHGSSLALKFKRQLSDDGRQLRRGSLGGALTGKYLLPYASTQQTCSATGSETTNLVRMRSQTLGKSAPSLTASLGAFTQDAFLCSKTYACICQFAKSLELIAQDTEKM</sequence>
<proteinExistence type="predicted"/>
<dbReference type="AlphaFoldDB" id="A0A8C2D5B5"/>
<evidence type="ECO:0000256" key="1">
    <source>
        <dbReference type="SAM" id="MobiDB-lite"/>
    </source>
</evidence>